<comment type="subcellular location">
    <subcellularLocation>
        <location evidence="1">Cell membrane</location>
        <topology evidence="1">Single-pass membrane protein</topology>
    </subcellularLocation>
    <subcellularLocation>
        <location evidence="7">Cell membrane</location>
        <topology evidence="7">Single-pass type II membrane protein</topology>
    </subcellularLocation>
</comment>
<proteinExistence type="inferred from homology"/>
<protein>
    <submittedName>
        <fullName evidence="9">Biopolymer transporter ExbD</fullName>
    </submittedName>
</protein>
<evidence type="ECO:0000256" key="7">
    <source>
        <dbReference type="RuleBase" id="RU003879"/>
    </source>
</evidence>
<dbReference type="Pfam" id="PF02472">
    <property type="entry name" value="ExbD"/>
    <property type="match status" value="1"/>
</dbReference>
<keyword evidence="4 7" id="KW-0812">Transmembrane</keyword>
<keyword evidence="10" id="KW-1185">Reference proteome</keyword>
<keyword evidence="6 8" id="KW-0472">Membrane</keyword>
<sequence length="142" mass="15617">MIDILSEQDQEMDSLVPDLTPMLDVLFILLVFLILTANSVNFSLEISLPTPQESVVQQASQQAITITLHAPSRPEDAVWEVAGTPYHDWADARSSLQILLRSSPEQQVVIAGDKAAPIENLVQVLSFLEKQGRSAAEILLEP</sequence>
<keyword evidence="7" id="KW-0653">Protein transport</keyword>
<dbReference type="PANTHER" id="PTHR30558:SF15">
    <property type="entry name" value="BIOPOLYMER TRANSPORT PROTEIN EXBD1"/>
    <property type="match status" value="1"/>
</dbReference>
<evidence type="ECO:0000256" key="4">
    <source>
        <dbReference type="ARBA" id="ARBA00022692"/>
    </source>
</evidence>
<evidence type="ECO:0000256" key="1">
    <source>
        <dbReference type="ARBA" id="ARBA00004162"/>
    </source>
</evidence>
<dbReference type="PANTHER" id="PTHR30558">
    <property type="entry name" value="EXBD MEMBRANE COMPONENT OF PMF-DRIVEN MACROMOLECULE IMPORT SYSTEM"/>
    <property type="match status" value="1"/>
</dbReference>
<gene>
    <name evidence="9" type="ORF">O4H49_15505</name>
</gene>
<keyword evidence="3" id="KW-1003">Cell membrane</keyword>
<dbReference type="Proteomes" id="UP001069802">
    <property type="component" value="Unassembled WGS sequence"/>
</dbReference>
<evidence type="ECO:0000256" key="2">
    <source>
        <dbReference type="ARBA" id="ARBA00005811"/>
    </source>
</evidence>
<evidence type="ECO:0000256" key="6">
    <source>
        <dbReference type="ARBA" id="ARBA00023136"/>
    </source>
</evidence>
<comment type="caution">
    <text evidence="9">The sequence shown here is derived from an EMBL/GenBank/DDBJ whole genome shotgun (WGS) entry which is preliminary data.</text>
</comment>
<keyword evidence="7" id="KW-0813">Transport</keyword>
<evidence type="ECO:0000256" key="8">
    <source>
        <dbReference type="SAM" id="Phobius"/>
    </source>
</evidence>
<evidence type="ECO:0000256" key="5">
    <source>
        <dbReference type="ARBA" id="ARBA00022989"/>
    </source>
</evidence>
<evidence type="ECO:0000256" key="3">
    <source>
        <dbReference type="ARBA" id="ARBA00022475"/>
    </source>
</evidence>
<organism evidence="9 10">
    <name type="scientific">Kiloniella laminariae</name>
    <dbReference type="NCBI Taxonomy" id="454162"/>
    <lineage>
        <taxon>Bacteria</taxon>
        <taxon>Pseudomonadati</taxon>
        <taxon>Pseudomonadota</taxon>
        <taxon>Alphaproteobacteria</taxon>
        <taxon>Rhodospirillales</taxon>
        <taxon>Kiloniellaceae</taxon>
        <taxon>Kiloniella</taxon>
    </lineage>
</organism>
<dbReference type="RefSeq" id="WP_269424346.1">
    <property type="nucleotide sequence ID" value="NZ_JAPWGY010000006.1"/>
</dbReference>
<name>A0ABT4LMS7_9PROT</name>
<feature type="transmembrane region" description="Helical" evidence="8">
    <location>
        <begin position="25"/>
        <end position="44"/>
    </location>
</feature>
<comment type="similarity">
    <text evidence="2 7">Belongs to the ExbD/TolR family.</text>
</comment>
<dbReference type="InterPro" id="IPR003400">
    <property type="entry name" value="ExbD"/>
</dbReference>
<keyword evidence="5 8" id="KW-1133">Transmembrane helix</keyword>
<accession>A0ABT4LMS7</accession>
<evidence type="ECO:0000313" key="10">
    <source>
        <dbReference type="Proteomes" id="UP001069802"/>
    </source>
</evidence>
<dbReference type="EMBL" id="JAPWGY010000006">
    <property type="protein sequence ID" value="MCZ4282195.1"/>
    <property type="molecule type" value="Genomic_DNA"/>
</dbReference>
<evidence type="ECO:0000313" key="9">
    <source>
        <dbReference type="EMBL" id="MCZ4282195.1"/>
    </source>
</evidence>
<reference evidence="9" key="1">
    <citation type="submission" date="2022-12" db="EMBL/GenBank/DDBJ databases">
        <title>Bacterial isolates from different developmental stages of Nematostella vectensis.</title>
        <authorList>
            <person name="Fraune S."/>
        </authorList>
    </citation>
    <scope>NUCLEOTIDE SEQUENCE</scope>
    <source>
        <strain evidence="9">G21630-S1</strain>
    </source>
</reference>